<evidence type="ECO:0000313" key="1">
    <source>
        <dbReference type="EMBL" id="MFD1674802.1"/>
    </source>
</evidence>
<proteinExistence type="predicted"/>
<evidence type="ECO:0000313" key="2">
    <source>
        <dbReference type="Proteomes" id="UP001597079"/>
    </source>
</evidence>
<comment type="caution">
    <text evidence="1">The sequence shown here is derived from an EMBL/GenBank/DDBJ whole genome shotgun (WGS) entry which is preliminary data.</text>
</comment>
<sequence length="130" mass="14349">MEPIHHMVTQLVRRYGTNDPVQLSQLLHLHLLPSHTPAGMWGILFRQGPDAFLGYDIQASAMAQQRYIAHALGHVLLHQIPLVIEFDTPGPSVMEDEAKTFASYLLQSVPHVHISGNASVATAGHPFITK</sequence>
<gene>
    <name evidence="1" type="ORF">ACFSB2_08840</name>
</gene>
<protein>
    <submittedName>
        <fullName evidence="1">ImmA/IrrE family metallo-endopeptidase</fullName>
    </submittedName>
</protein>
<accession>A0ABW4JET9</accession>
<reference evidence="2" key="1">
    <citation type="journal article" date="2019" name="Int. J. Syst. Evol. Microbiol.">
        <title>The Global Catalogue of Microorganisms (GCM) 10K type strain sequencing project: providing services to taxonomists for standard genome sequencing and annotation.</title>
        <authorList>
            <consortium name="The Broad Institute Genomics Platform"/>
            <consortium name="The Broad Institute Genome Sequencing Center for Infectious Disease"/>
            <person name="Wu L."/>
            <person name="Ma J."/>
        </authorList>
    </citation>
    <scope>NUCLEOTIDE SEQUENCE [LARGE SCALE GENOMIC DNA]</scope>
    <source>
        <strain evidence="2">CGMCC 1.12286</strain>
    </source>
</reference>
<dbReference type="RefSeq" id="WP_377942672.1">
    <property type="nucleotide sequence ID" value="NZ_JBHUCX010000021.1"/>
</dbReference>
<dbReference type="Proteomes" id="UP001597079">
    <property type="component" value="Unassembled WGS sequence"/>
</dbReference>
<dbReference type="EMBL" id="JBHUCX010000021">
    <property type="protein sequence ID" value="MFD1674802.1"/>
    <property type="molecule type" value="Genomic_DNA"/>
</dbReference>
<name>A0ABW4JET9_9BACL</name>
<organism evidence="1 2">
    <name type="scientific">Alicyclobacillus fodiniaquatilis</name>
    <dbReference type="NCBI Taxonomy" id="1661150"/>
    <lineage>
        <taxon>Bacteria</taxon>
        <taxon>Bacillati</taxon>
        <taxon>Bacillota</taxon>
        <taxon>Bacilli</taxon>
        <taxon>Bacillales</taxon>
        <taxon>Alicyclobacillaceae</taxon>
        <taxon>Alicyclobacillus</taxon>
    </lineage>
</organism>
<keyword evidence="2" id="KW-1185">Reference proteome</keyword>